<dbReference type="InterPro" id="IPR019864">
    <property type="entry name" value="Motility-assoc_ABC_GldA"/>
</dbReference>
<dbReference type="Gene3D" id="3.40.50.300">
    <property type="entry name" value="P-loop containing nucleotide triphosphate hydrolases"/>
    <property type="match status" value="1"/>
</dbReference>
<comment type="similarity">
    <text evidence="1">Belongs to the ABC transporter superfamily.</text>
</comment>
<keyword evidence="2" id="KW-0813">Transport</keyword>
<evidence type="ECO:0000256" key="2">
    <source>
        <dbReference type="ARBA" id="ARBA00022448"/>
    </source>
</evidence>
<evidence type="ECO:0000256" key="3">
    <source>
        <dbReference type="ARBA" id="ARBA00022741"/>
    </source>
</evidence>
<reference evidence="6 7" key="1">
    <citation type="submission" date="2016-10" db="EMBL/GenBank/DDBJ databases">
        <authorList>
            <person name="de Groot N.N."/>
        </authorList>
    </citation>
    <scope>NUCLEOTIDE SEQUENCE [LARGE SCALE GENOMIC DNA]</scope>
    <source>
        <strain evidence="6 7">CGMCC 1.12333</strain>
    </source>
</reference>
<dbReference type="InterPro" id="IPR027417">
    <property type="entry name" value="P-loop_NTPase"/>
</dbReference>
<dbReference type="Proteomes" id="UP000199138">
    <property type="component" value="Unassembled WGS sequence"/>
</dbReference>
<keyword evidence="7" id="KW-1185">Reference proteome</keyword>
<dbReference type="InterPro" id="IPR003439">
    <property type="entry name" value="ABC_transporter-like_ATP-bd"/>
</dbReference>
<evidence type="ECO:0000313" key="6">
    <source>
        <dbReference type="EMBL" id="SFU50011.1"/>
    </source>
</evidence>
<name>A0A1I7GNU0_9FLAO</name>
<dbReference type="EMBL" id="FPBK01000005">
    <property type="protein sequence ID" value="SFU50011.1"/>
    <property type="molecule type" value="Genomic_DNA"/>
</dbReference>
<evidence type="ECO:0000256" key="1">
    <source>
        <dbReference type="ARBA" id="ARBA00005417"/>
    </source>
</evidence>
<dbReference type="GO" id="GO:0005524">
    <property type="term" value="F:ATP binding"/>
    <property type="evidence" value="ECO:0007669"/>
    <property type="project" value="UniProtKB-KW"/>
</dbReference>
<dbReference type="STRING" id="1224947.SAMN05216480_105118"/>
<dbReference type="GO" id="GO:0016887">
    <property type="term" value="F:ATP hydrolysis activity"/>
    <property type="evidence" value="ECO:0007669"/>
    <property type="project" value="InterPro"/>
</dbReference>
<dbReference type="Pfam" id="PF00005">
    <property type="entry name" value="ABC_tran"/>
    <property type="match status" value="1"/>
</dbReference>
<sequence length="313" mass="35357">MNYNSEPIEVQLILVHMSIEVTNLTKIYGNQKALNHINFSIQKGEIVGFLGPNGAGKSTTMKILTTFLEATEGSAVVNGFDVTSQKREIQQCIGYLPEHNPQYLDMYVREYLKFNASVYKAPKNSVEKVIELTGLTPEAHKKIGQLSKGYRQRVGLAAALQHNPEVLILDEPTTGLDPNQLVEIRKLIREVGKEKTVLLSTHIMQEVEAICDRVIIINKGEVVADQKLAELRKGQQQIVEVEFDYRVEEAFLKALPKVEKVENKIGFVYEITFETEKDMRPAVFDFAHDNGLKILALNQQNKTLESLFRELTA</sequence>
<dbReference type="SUPFAM" id="SSF52540">
    <property type="entry name" value="P-loop containing nucleoside triphosphate hydrolases"/>
    <property type="match status" value="1"/>
</dbReference>
<dbReference type="PANTHER" id="PTHR43335:SF4">
    <property type="entry name" value="ABC TRANSPORTER, ATP-BINDING PROTEIN"/>
    <property type="match status" value="1"/>
</dbReference>
<keyword evidence="4 6" id="KW-0067">ATP-binding</keyword>
<gene>
    <name evidence="6" type="ORF">SAMN05216480_105118</name>
</gene>
<dbReference type="SMART" id="SM00382">
    <property type="entry name" value="AAA"/>
    <property type="match status" value="1"/>
</dbReference>
<keyword evidence="3" id="KW-0547">Nucleotide-binding</keyword>
<dbReference type="PROSITE" id="PS50893">
    <property type="entry name" value="ABC_TRANSPORTER_2"/>
    <property type="match status" value="1"/>
</dbReference>
<dbReference type="InterPro" id="IPR003593">
    <property type="entry name" value="AAA+_ATPase"/>
</dbReference>
<dbReference type="AlphaFoldDB" id="A0A1I7GNU0"/>
<evidence type="ECO:0000256" key="4">
    <source>
        <dbReference type="ARBA" id="ARBA00022840"/>
    </source>
</evidence>
<feature type="domain" description="ABC transporter" evidence="5">
    <location>
        <begin position="19"/>
        <end position="244"/>
    </location>
</feature>
<dbReference type="CDD" id="cd03230">
    <property type="entry name" value="ABC_DR_subfamily_A"/>
    <property type="match status" value="1"/>
</dbReference>
<evidence type="ECO:0000259" key="5">
    <source>
        <dbReference type="PROSITE" id="PS50893"/>
    </source>
</evidence>
<dbReference type="PANTHER" id="PTHR43335">
    <property type="entry name" value="ABC TRANSPORTER, ATP-BINDING PROTEIN"/>
    <property type="match status" value="1"/>
</dbReference>
<organism evidence="6 7">
    <name type="scientific">Pustulibacterium marinum</name>
    <dbReference type="NCBI Taxonomy" id="1224947"/>
    <lineage>
        <taxon>Bacteria</taxon>
        <taxon>Pseudomonadati</taxon>
        <taxon>Bacteroidota</taxon>
        <taxon>Flavobacteriia</taxon>
        <taxon>Flavobacteriales</taxon>
        <taxon>Flavobacteriaceae</taxon>
        <taxon>Pustulibacterium</taxon>
    </lineage>
</organism>
<accession>A0A1I7GNU0</accession>
<protein>
    <submittedName>
        <fullName evidence="6">ABC-2 type transport system ATP-binding protein</fullName>
    </submittedName>
</protein>
<dbReference type="NCBIfam" id="TIGR03522">
    <property type="entry name" value="GldA_ABC_ATP"/>
    <property type="match status" value="1"/>
</dbReference>
<proteinExistence type="inferred from homology"/>
<evidence type="ECO:0000313" key="7">
    <source>
        <dbReference type="Proteomes" id="UP000199138"/>
    </source>
</evidence>